<dbReference type="AlphaFoldDB" id="T2MHT9"/>
<organism evidence="12">
    <name type="scientific">Hydra vulgaris</name>
    <name type="common">Hydra</name>
    <name type="synonym">Hydra attenuata</name>
    <dbReference type="NCBI Taxonomy" id="6087"/>
    <lineage>
        <taxon>Eukaryota</taxon>
        <taxon>Metazoa</taxon>
        <taxon>Cnidaria</taxon>
        <taxon>Hydrozoa</taxon>
        <taxon>Hydroidolina</taxon>
        <taxon>Anthoathecata</taxon>
        <taxon>Aplanulata</taxon>
        <taxon>Hydridae</taxon>
        <taxon>Hydra</taxon>
    </lineage>
</organism>
<dbReference type="GO" id="GO:0005794">
    <property type="term" value="C:Golgi apparatus"/>
    <property type="evidence" value="ECO:0007669"/>
    <property type="project" value="TreeGrafter"/>
</dbReference>
<dbReference type="EMBL" id="HAAD01005432">
    <property type="protein sequence ID" value="CDG71664.1"/>
    <property type="molecule type" value="mRNA"/>
</dbReference>
<dbReference type="SUPFAM" id="SSF57850">
    <property type="entry name" value="RING/U-box"/>
    <property type="match status" value="1"/>
</dbReference>
<dbReference type="OMA" id="CEHCMVA"/>
<evidence type="ECO:0000259" key="11">
    <source>
        <dbReference type="PROSITE" id="PS50089"/>
    </source>
</evidence>
<keyword evidence="3 10" id="KW-0812">Transmembrane</keyword>
<evidence type="ECO:0000256" key="10">
    <source>
        <dbReference type="SAM" id="Phobius"/>
    </source>
</evidence>
<dbReference type="PROSITE" id="PS50089">
    <property type="entry name" value="ZF_RING_2"/>
    <property type="match status" value="1"/>
</dbReference>
<evidence type="ECO:0000256" key="4">
    <source>
        <dbReference type="ARBA" id="ARBA00022723"/>
    </source>
</evidence>
<dbReference type="InterPro" id="IPR039043">
    <property type="entry name" value="ZFPL1"/>
</dbReference>
<dbReference type="PANTHER" id="PTHR12981">
    <property type="entry name" value="ZINC FINGER PROTEIN-LIKE 1"/>
    <property type="match status" value="1"/>
</dbReference>
<gene>
    <name evidence="12" type="primary">ZFPL1</name>
</gene>
<dbReference type="PANTHER" id="PTHR12981:SF0">
    <property type="entry name" value="ZINC FINGER PROTEIN-LIKE 1"/>
    <property type="match status" value="1"/>
</dbReference>
<reference evidence="12" key="1">
    <citation type="journal article" date="2013" name="Genome Biol. Evol.">
        <title>Punctuated emergences of genetic and phenotypic innovations in eumetazoan, bilaterian, euteleostome, and hominidae ancestors.</title>
        <authorList>
            <person name="Wenger Y."/>
            <person name="Galliot B."/>
        </authorList>
    </citation>
    <scope>NUCLEOTIDE SEQUENCE</scope>
    <source>
        <tissue evidence="12">Whole animals</tissue>
    </source>
</reference>
<comment type="subcellular location">
    <subcellularLocation>
        <location evidence="1">Membrane</location>
        <topology evidence="1">Single-pass membrane protein</topology>
    </subcellularLocation>
</comment>
<feature type="domain" description="RING-type" evidence="11">
    <location>
        <begin position="53"/>
        <end position="101"/>
    </location>
</feature>
<dbReference type="InterPro" id="IPR013083">
    <property type="entry name" value="Znf_RING/FYVE/PHD"/>
</dbReference>
<name>T2MHT9_HYDVU</name>
<evidence type="ECO:0000256" key="1">
    <source>
        <dbReference type="ARBA" id="ARBA00004167"/>
    </source>
</evidence>
<evidence type="ECO:0000256" key="7">
    <source>
        <dbReference type="ARBA" id="ARBA00022989"/>
    </source>
</evidence>
<keyword evidence="5 9" id="KW-0863">Zinc-finger</keyword>
<keyword evidence="7 10" id="KW-1133">Transmembrane helix</keyword>
<dbReference type="InterPro" id="IPR058731">
    <property type="entry name" value="Znf-B_box_ZFPL1-like"/>
</dbReference>
<dbReference type="GO" id="GO:0016020">
    <property type="term" value="C:membrane"/>
    <property type="evidence" value="ECO:0007669"/>
    <property type="project" value="UniProtKB-SubCell"/>
</dbReference>
<sequence>MGVCKCKQRNVTNQFCYVCRMNVCESCIVKDHQRCIIKSYVNWLQDSDYSETCSLCLESVKQGEVIRLTCYDLFHWDCFNKWALKFSENASSASYQCPDCKAPVFPSTALVSPVADVVRQRLTAVAWGRRGLGLKPEKLVEQKSEVRPVTPVVAETNIQTSTPISSYKPLSTTIKTPFVPLSKQSASSSNVREKYLNDNTAPVHKVVDSTRYDAKVDISFDHDDNKYKRRGIFHWIGNLLKLNENDQKKSKNNFLRRYFILVVLLGLFVIVVYLMASYGRNNAINDPMLDPDYNPHIRNFMEENG</sequence>
<dbReference type="OrthoDB" id="1916590at2759"/>
<dbReference type="InterPro" id="IPR058730">
    <property type="entry name" value="U-box_ZFPL1-like"/>
</dbReference>
<evidence type="ECO:0000256" key="3">
    <source>
        <dbReference type="ARBA" id="ARBA00022692"/>
    </source>
</evidence>
<dbReference type="InterPro" id="IPR001841">
    <property type="entry name" value="Znf_RING"/>
</dbReference>
<evidence type="ECO:0000256" key="2">
    <source>
        <dbReference type="ARBA" id="ARBA00005561"/>
    </source>
</evidence>
<dbReference type="Pfam" id="PF25993">
    <property type="entry name" value="zf-B_box_ZFPL1"/>
    <property type="match status" value="1"/>
</dbReference>
<dbReference type="SMART" id="SM00184">
    <property type="entry name" value="RING"/>
    <property type="match status" value="1"/>
</dbReference>
<evidence type="ECO:0000256" key="5">
    <source>
        <dbReference type="ARBA" id="ARBA00022771"/>
    </source>
</evidence>
<dbReference type="GO" id="GO:0008270">
    <property type="term" value="F:zinc ion binding"/>
    <property type="evidence" value="ECO:0007669"/>
    <property type="project" value="UniProtKB-KW"/>
</dbReference>
<keyword evidence="6" id="KW-0862">Zinc</keyword>
<evidence type="ECO:0000256" key="6">
    <source>
        <dbReference type="ARBA" id="ARBA00022833"/>
    </source>
</evidence>
<evidence type="ECO:0000256" key="9">
    <source>
        <dbReference type="PROSITE-ProRule" id="PRU00175"/>
    </source>
</evidence>
<keyword evidence="8 10" id="KW-0472">Membrane</keyword>
<protein>
    <submittedName>
        <fullName evidence="12">Zinc finger protein-like 1</fullName>
    </submittedName>
</protein>
<accession>T2MHT9</accession>
<feature type="transmembrane region" description="Helical" evidence="10">
    <location>
        <begin position="258"/>
        <end position="278"/>
    </location>
</feature>
<dbReference type="Gene3D" id="3.30.40.10">
    <property type="entry name" value="Zinc/RING finger domain, C3HC4 (zinc finger)"/>
    <property type="match status" value="1"/>
</dbReference>
<comment type="similarity">
    <text evidence="2">Belongs to the ZFPL1 family.</text>
</comment>
<proteinExistence type="evidence at transcript level"/>
<evidence type="ECO:0000313" key="12">
    <source>
        <dbReference type="EMBL" id="CDG71664.1"/>
    </source>
</evidence>
<evidence type="ECO:0000256" key="8">
    <source>
        <dbReference type="ARBA" id="ARBA00023136"/>
    </source>
</evidence>
<dbReference type="Pfam" id="PF25998">
    <property type="entry name" value="U-box_ZFPL1"/>
    <property type="match status" value="1"/>
</dbReference>
<keyword evidence="4" id="KW-0479">Metal-binding</keyword>